<sequence>MKNFTKIVLACGAALSALTLSQAQAADRVGEALAPDMATLERYRWQARPVLIFAPSPEDPSYRAATAQLAALRDGLAERDIVVLVDTDPDAGGALRDRLGAEGFEMLLVGKDGGVKMRAGEVIAPETLFATIDRMPMRQREMQE</sequence>
<dbReference type="InterPro" id="IPR025232">
    <property type="entry name" value="DUF4174"/>
</dbReference>
<dbReference type="eggNOG" id="ENOG5033B8F">
    <property type="taxonomic scope" value="Bacteria"/>
</dbReference>
<keyword evidence="5" id="KW-1185">Reference proteome</keyword>
<feature type="domain" description="DUF4174" evidence="3">
    <location>
        <begin position="40"/>
        <end position="141"/>
    </location>
</feature>
<evidence type="ECO:0000256" key="2">
    <source>
        <dbReference type="SAM" id="SignalP"/>
    </source>
</evidence>
<reference evidence="4 5" key="1">
    <citation type="journal article" date="2015" name="Antonie Van Leeuwenhoek">
        <title>Pseudooceanicola atlanticus gen. nov. sp. nov., isolated from surface seawater of the Atlantic Ocean and reclassification of Oceanicola batsensis, Oceanicola marinus, Oceanicola nitratireducens, Oceanicola nanhaiensis, Oceanicola antarcticus and Oceanicola flagellatus, as Pseudooceanicola batsensis comb. nov., Pseudooceanicola marinus comb. nov., Pseudooceanicola nitratireducens comb. nov., Pseudooceanicola nanhaiensis comb. nov., Pseudooceanicola antarcticus comb. nov., and Pseudooceanicola flagellatus comb. nov.</title>
        <authorList>
            <person name="Lai Q."/>
            <person name="Li G."/>
            <person name="Liu X."/>
            <person name="Du Y."/>
            <person name="Sun F."/>
            <person name="Shao Z."/>
        </authorList>
    </citation>
    <scope>NUCLEOTIDE SEQUENCE [LARGE SCALE GENOMIC DNA]</scope>
    <source>
        <strain evidence="4 5">22II-s11g</strain>
    </source>
</reference>
<feature type="signal peptide" evidence="2">
    <location>
        <begin position="1"/>
        <end position="25"/>
    </location>
</feature>
<comment type="caution">
    <text evidence="4">The sequence shown here is derived from an EMBL/GenBank/DDBJ whole genome shotgun (WGS) entry which is preliminary data.</text>
</comment>
<dbReference type="Proteomes" id="UP000030004">
    <property type="component" value="Unassembled WGS sequence"/>
</dbReference>
<dbReference type="STRING" id="1461694.ATO9_09000"/>
<evidence type="ECO:0000256" key="1">
    <source>
        <dbReference type="ARBA" id="ARBA00022729"/>
    </source>
</evidence>
<organism evidence="4 5">
    <name type="scientific">Pseudooceanicola atlanticus</name>
    <dbReference type="NCBI Taxonomy" id="1461694"/>
    <lineage>
        <taxon>Bacteria</taxon>
        <taxon>Pseudomonadati</taxon>
        <taxon>Pseudomonadota</taxon>
        <taxon>Alphaproteobacteria</taxon>
        <taxon>Rhodobacterales</taxon>
        <taxon>Paracoccaceae</taxon>
        <taxon>Pseudooceanicola</taxon>
    </lineage>
</organism>
<dbReference type="AlphaFoldDB" id="A0A0A0EFK3"/>
<dbReference type="OrthoDB" id="7362103at2"/>
<evidence type="ECO:0000259" key="3">
    <source>
        <dbReference type="Pfam" id="PF13778"/>
    </source>
</evidence>
<dbReference type="RefSeq" id="WP_043748562.1">
    <property type="nucleotide sequence ID" value="NZ_AQQX01000003.1"/>
</dbReference>
<accession>A0A0A0EFK3</accession>
<protein>
    <recommendedName>
        <fullName evidence="3">DUF4174 domain-containing protein</fullName>
    </recommendedName>
</protein>
<evidence type="ECO:0000313" key="5">
    <source>
        <dbReference type="Proteomes" id="UP000030004"/>
    </source>
</evidence>
<dbReference type="Pfam" id="PF13778">
    <property type="entry name" value="DUF4174"/>
    <property type="match status" value="1"/>
</dbReference>
<name>A0A0A0EFK3_9RHOB</name>
<dbReference type="EMBL" id="AQQX01000003">
    <property type="protein sequence ID" value="KGM48838.1"/>
    <property type="molecule type" value="Genomic_DNA"/>
</dbReference>
<proteinExistence type="predicted"/>
<feature type="chain" id="PRO_5001969052" description="DUF4174 domain-containing protein" evidence="2">
    <location>
        <begin position="26"/>
        <end position="144"/>
    </location>
</feature>
<gene>
    <name evidence="4" type="ORF">ATO9_09000</name>
</gene>
<evidence type="ECO:0000313" key="4">
    <source>
        <dbReference type="EMBL" id="KGM48838.1"/>
    </source>
</evidence>
<keyword evidence="1 2" id="KW-0732">Signal</keyword>